<dbReference type="KEGG" id="wse:WALSEDRAFT_58838"/>
<sequence length="337" mass="36941">MPNILDKDVRGIGHGLMGMTWTDTPTPIDTALEVMKKSIEVAKGHPVTWNGGEFYGPPEHNSLHLLKAYFTRYPEDVDKVILCIKGGMNLQTFKPDGSYEGLSASVDKCNAILDGVKKIDQFEQARRDPNVSPTEIIENLARLEEEGKIGALSLSEVGEKTIREAAEAAKELGTKISSVEVEFSMASTDILHNGVARACADYNIPIYAYSPIGRGLLSGKIRSKEDARGIAKVSPRLQDENIAENLKLVAEVEKLATKKDCTPAQIAIGWVKHHSNWNGLPAIIPIPGASSVKRVEENLNDSITLSDEDMNHLQDVINKIEIQGGRYPESHSAYNWG</sequence>
<evidence type="ECO:0000313" key="4">
    <source>
        <dbReference type="Proteomes" id="UP000005242"/>
    </source>
</evidence>
<keyword evidence="1" id="KW-0560">Oxidoreductase</keyword>
<dbReference type="PANTHER" id="PTHR43625">
    <property type="entry name" value="AFLATOXIN B1 ALDEHYDE REDUCTASE"/>
    <property type="match status" value="1"/>
</dbReference>
<dbReference type="InterPro" id="IPR050791">
    <property type="entry name" value="Aldo-Keto_reductase"/>
</dbReference>
<organism evidence="3 4">
    <name type="scientific">Wallemia mellicola (strain ATCC MYA-4683 / CBS 633.66)</name>
    <name type="common">Wallemia sebi (CBS 633.66)</name>
    <dbReference type="NCBI Taxonomy" id="671144"/>
    <lineage>
        <taxon>Eukaryota</taxon>
        <taxon>Fungi</taxon>
        <taxon>Dikarya</taxon>
        <taxon>Basidiomycota</taxon>
        <taxon>Wallemiomycotina</taxon>
        <taxon>Wallemiomycetes</taxon>
        <taxon>Wallemiales</taxon>
        <taxon>Wallemiaceae</taxon>
        <taxon>Wallemia</taxon>
    </lineage>
</organism>
<dbReference type="FunCoup" id="I4Y5G8">
    <property type="interactions" value="247"/>
</dbReference>
<dbReference type="PANTHER" id="PTHR43625:SF78">
    <property type="entry name" value="PYRIDOXAL REDUCTASE-RELATED"/>
    <property type="match status" value="1"/>
</dbReference>
<protein>
    <submittedName>
        <fullName evidence="3">Aldo/keto reductase</fullName>
    </submittedName>
</protein>
<evidence type="ECO:0000259" key="2">
    <source>
        <dbReference type="Pfam" id="PF00248"/>
    </source>
</evidence>
<dbReference type="EMBL" id="JH668254">
    <property type="protein sequence ID" value="EIM19210.1"/>
    <property type="molecule type" value="Genomic_DNA"/>
</dbReference>
<feature type="domain" description="NADP-dependent oxidoreductase" evidence="2">
    <location>
        <begin position="12"/>
        <end position="316"/>
    </location>
</feature>
<dbReference type="RefSeq" id="XP_006960707.1">
    <property type="nucleotide sequence ID" value="XM_006960645.1"/>
</dbReference>
<dbReference type="InParanoid" id="I4Y5G8"/>
<dbReference type="AlphaFoldDB" id="I4Y5G8"/>
<keyword evidence="4" id="KW-1185">Reference proteome</keyword>
<dbReference type="STRING" id="671144.I4Y5G8"/>
<reference evidence="3 4" key="1">
    <citation type="journal article" date="2012" name="Fungal Genet. Biol.">
        <title>The genome of the xerotolerant mold Wallemia sebi reveals adaptations to osmotic stress and suggests cryptic sexual reproduction.</title>
        <authorList>
            <person name="Padamsee M."/>
            <person name="Kumar T.K.A."/>
            <person name="Riley R."/>
            <person name="Binder M."/>
            <person name="Boyd A."/>
            <person name="Calvo A.M."/>
            <person name="Furukawa K."/>
            <person name="Hesse C."/>
            <person name="Hohmann S."/>
            <person name="James T.Y."/>
            <person name="LaButti K."/>
            <person name="Lapidus A."/>
            <person name="Lindquist E."/>
            <person name="Lucas S."/>
            <person name="Miller K."/>
            <person name="Shantappa S."/>
            <person name="Grigoriev I.V."/>
            <person name="Hibbett D.S."/>
            <person name="McLaughlin D.J."/>
            <person name="Spatafora J.W."/>
            <person name="Aime M.C."/>
        </authorList>
    </citation>
    <scope>NUCLEOTIDE SEQUENCE [LARGE SCALE GENOMIC DNA]</scope>
    <source>
        <strain evidence="4">ATCC MYA-4683 / CBS 633.66</strain>
    </source>
</reference>
<gene>
    <name evidence="3" type="ORF">WALSEDRAFT_58838</name>
</gene>
<evidence type="ECO:0000256" key="1">
    <source>
        <dbReference type="ARBA" id="ARBA00023002"/>
    </source>
</evidence>
<dbReference type="InterPro" id="IPR023210">
    <property type="entry name" value="NADP_OxRdtase_dom"/>
</dbReference>
<dbReference type="CDD" id="cd19077">
    <property type="entry name" value="AKR_AKR8A1-2"/>
    <property type="match status" value="1"/>
</dbReference>
<name>I4Y5G8_WALMC</name>
<dbReference type="InterPro" id="IPR036812">
    <property type="entry name" value="NAD(P)_OxRdtase_dom_sf"/>
</dbReference>
<dbReference type="OMA" id="IDLYQPC"/>
<dbReference type="GeneID" id="18473074"/>
<dbReference type="HOGENOM" id="CLU_023205_2_1_1"/>
<dbReference type="SUPFAM" id="SSF51430">
    <property type="entry name" value="NAD(P)-linked oxidoreductase"/>
    <property type="match status" value="1"/>
</dbReference>
<dbReference type="GO" id="GO:0016491">
    <property type="term" value="F:oxidoreductase activity"/>
    <property type="evidence" value="ECO:0007669"/>
    <property type="project" value="UniProtKB-KW"/>
</dbReference>
<evidence type="ECO:0000313" key="3">
    <source>
        <dbReference type="EMBL" id="EIM19210.1"/>
    </source>
</evidence>
<dbReference type="Proteomes" id="UP000005242">
    <property type="component" value="Unassembled WGS sequence"/>
</dbReference>
<dbReference type="eggNOG" id="KOG1575">
    <property type="taxonomic scope" value="Eukaryota"/>
</dbReference>
<dbReference type="GO" id="GO:0005737">
    <property type="term" value="C:cytoplasm"/>
    <property type="evidence" value="ECO:0007669"/>
    <property type="project" value="TreeGrafter"/>
</dbReference>
<dbReference type="Pfam" id="PF00248">
    <property type="entry name" value="Aldo_ket_red"/>
    <property type="match status" value="1"/>
</dbReference>
<accession>I4Y5G8</accession>
<dbReference type="Gene3D" id="3.20.20.100">
    <property type="entry name" value="NADP-dependent oxidoreductase domain"/>
    <property type="match status" value="1"/>
</dbReference>
<proteinExistence type="predicted"/>